<feature type="region of interest" description="Disordered" evidence="2">
    <location>
        <begin position="106"/>
        <end position="170"/>
    </location>
</feature>
<dbReference type="InterPro" id="IPR002104">
    <property type="entry name" value="Integrase_catalytic"/>
</dbReference>
<name>A0A6P7YU37_9AMPH</name>
<dbReference type="SUPFAM" id="SSF109640">
    <property type="entry name" value="KRAB domain (Kruppel-associated box)"/>
    <property type="match status" value="1"/>
</dbReference>
<feature type="region of interest" description="Disordered" evidence="2">
    <location>
        <begin position="645"/>
        <end position="670"/>
    </location>
</feature>
<dbReference type="GO" id="GO:0015074">
    <property type="term" value="P:DNA integration"/>
    <property type="evidence" value="ECO:0007669"/>
    <property type="project" value="InterPro"/>
</dbReference>
<dbReference type="Gene3D" id="1.10.443.10">
    <property type="entry name" value="Intergrase catalytic core"/>
    <property type="match status" value="1"/>
</dbReference>
<evidence type="ECO:0000256" key="1">
    <source>
        <dbReference type="ARBA" id="ARBA00023172"/>
    </source>
</evidence>
<dbReference type="OrthoDB" id="2434995at2759"/>
<dbReference type="GeneID" id="115475173"/>
<dbReference type="CDD" id="cd07765">
    <property type="entry name" value="KRAB_A-box"/>
    <property type="match status" value="1"/>
</dbReference>
<evidence type="ECO:0000313" key="5">
    <source>
        <dbReference type="RefSeq" id="XP_030066793.1"/>
    </source>
</evidence>
<feature type="compositionally biased region" description="Basic and acidic residues" evidence="2">
    <location>
        <begin position="189"/>
        <end position="199"/>
    </location>
</feature>
<dbReference type="GO" id="GO:0006310">
    <property type="term" value="P:DNA recombination"/>
    <property type="evidence" value="ECO:0007669"/>
    <property type="project" value="UniProtKB-KW"/>
</dbReference>
<dbReference type="InterPro" id="IPR052787">
    <property type="entry name" value="MAVS"/>
</dbReference>
<dbReference type="SUPFAM" id="SSF56349">
    <property type="entry name" value="DNA breaking-rejoining enzymes"/>
    <property type="match status" value="1"/>
</dbReference>
<dbReference type="PANTHER" id="PTHR21446">
    <property type="entry name" value="DUF3504 DOMAIN-CONTAINING PROTEIN"/>
    <property type="match status" value="1"/>
</dbReference>
<dbReference type="InterPro" id="IPR036051">
    <property type="entry name" value="KRAB_dom_sf"/>
</dbReference>
<dbReference type="Pfam" id="PF00589">
    <property type="entry name" value="Phage_integrase"/>
    <property type="match status" value="1"/>
</dbReference>
<dbReference type="RefSeq" id="XP_030066793.1">
    <property type="nucleotide sequence ID" value="XM_030210933.1"/>
</dbReference>
<dbReference type="PANTHER" id="PTHR21446:SF6">
    <property type="entry name" value="MITOCHONDRIAL ANTIVIRAL-SIGNALING PROTEIN"/>
    <property type="match status" value="1"/>
</dbReference>
<feature type="region of interest" description="Disordered" evidence="2">
    <location>
        <begin position="189"/>
        <end position="210"/>
    </location>
</feature>
<dbReference type="InterPro" id="IPR013762">
    <property type="entry name" value="Integrase-like_cat_sf"/>
</dbReference>
<feature type="compositionally biased region" description="Basic and acidic residues" evidence="2">
    <location>
        <begin position="141"/>
        <end position="158"/>
    </location>
</feature>
<proteinExistence type="predicted"/>
<feature type="domain" description="KRAB" evidence="3">
    <location>
        <begin position="13"/>
        <end position="84"/>
    </location>
</feature>
<keyword evidence="4" id="KW-1185">Reference proteome</keyword>
<organism evidence="4 6">
    <name type="scientific">Microcaecilia unicolor</name>
    <dbReference type="NCBI Taxonomy" id="1415580"/>
    <lineage>
        <taxon>Eukaryota</taxon>
        <taxon>Metazoa</taxon>
        <taxon>Chordata</taxon>
        <taxon>Craniata</taxon>
        <taxon>Vertebrata</taxon>
        <taxon>Euteleostomi</taxon>
        <taxon>Amphibia</taxon>
        <taxon>Gymnophiona</taxon>
        <taxon>Siphonopidae</taxon>
        <taxon>Microcaecilia</taxon>
    </lineage>
</organism>
<dbReference type="GO" id="GO:0003677">
    <property type="term" value="F:DNA binding"/>
    <property type="evidence" value="ECO:0007669"/>
    <property type="project" value="InterPro"/>
</dbReference>
<dbReference type="Proteomes" id="UP000515156">
    <property type="component" value="Chromosome 7"/>
</dbReference>
<reference evidence="5 6" key="1">
    <citation type="submission" date="2025-04" db="UniProtKB">
        <authorList>
            <consortium name="RefSeq"/>
        </authorList>
    </citation>
    <scope>IDENTIFICATION</scope>
</reference>
<dbReference type="Gene3D" id="6.10.140.140">
    <property type="match status" value="1"/>
</dbReference>
<gene>
    <name evidence="5 6" type="primary">LOC115475173</name>
</gene>
<dbReference type="InterPro" id="IPR011010">
    <property type="entry name" value="DNA_brk_join_enz"/>
</dbReference>
<protein>
    <submittedName>
        <fullName evidence="5 6">Uncharacterized protein LOC115475173 isoform X1</fullName>
    </submittedName>
</protein>
<dbReference type="Pfam" id="PF01352">
    <property type="entry name" value="KRAB"/>
    <property type="match status" value="1"/>
</dbReference>
<evidence type="ECO:0000259" key="3">
    <source>
        <dbReference type="PROSITE" id="PS50805"/>
    </source>
</evidence>
<dbReference type="InterPro" id="IPR001909">
    <property type="entry name" value="KRAB"/>
</dbReference>
<dbReference type="KEGG" id="muo:115475173"/>
<evidence type="ECO:0000313" key="6">
    <source>
        <dbReference type="RefSeq" id="XP_030066794.1"/>
    </source>
</evidence>
<dbReference type="RefSeq" id="XP_030066794.1">
    <property type="nucleotide sequence ID" value="XM_030210934.1"/>
</dbReference>
<evidence type="ECO:0000313" key="4">
    <source>
        <dbReference type="Proteomes" id="UP000515156"/>
    </source>
</evidence>
<dbReference type="GO" id="GO:0006355">
    <property type="term" value="P:regulation of DNA-templated transcription"/>
    <property type="evidence" value="ECO:0007669"/>
    <property type="project" value="InterPro"/>
</dbReference>
<feature type="region of interest" description="Disordered" evidence="2">
    <location>
        <begin position="224"/>
        <end position="248"/>
    </location>
</feature>
<dbReference type="AlphaFoldDB" id="A0A6P7YU37"/>
<evidence type="ECO:0000256" key="2">
    <source>
        <dbReference type="SAM" id="MobiDB-lite"/>
    </source>
</evidence>
<dbReference type="PROSITE" id="PS50805">
    <property type="entry name" value="KRAB"/>
    <property type="match status" value="1"/>
</dbReference>
<feature type="compositionally biased region" description="Basic and acidic residues" evidence="2">
    <location>
        <begin position="106"/>
        <end position="123"/>
    </location>
</feature>
<accession>A0A6P7YU37</accession>
<sequence>MSEKVFGRFQASVVFNDVAIYFSEEEWNILKQRQRDLYKNVVKEIHQAVISLGYSIINPDVLVRISKEEEPCLWKDHDSERRRNNSPFNTGCAAVKPDVLIRIKESETSHSSDQQKSEKRESINLDTVESDSIDAGAKTTFELRHDEKTYNRNNHDSETTGSLDSPRIVDDWPVPSSVLPLNIKIEKESHPIAHEDSRRRASTSSPSTSYPVFNPELSLWIKEEDNPYSSDNPDSEERESVNSLNTDLSAENVLEMEEIEKTIPNKSSAGKNRFNTLSASDIAALDGGTTKKCTKYQVNWAIKILRDFCDERDLSEAFEVMETTKLAAVLSDFYLSLRQADGSLYKRGSLINIRSGINRHLQKQPWGRNIDISKDPEFRHANKCLNLQAKNADCHGLNFINHKQPLSRADLHKLYSSETLSKKSATNLLYKVWFEIQFFFCRRANENAASLLKSDFTILTDSSGLKYVTQSSTWKMRSHPRRSSDTLSFADMRMYEQPHSIYCPVKSFQLYISKLHPEQPRLFQLPRKLQDPAGIWYGKHPVGERFISGLMKKISAEAGLSKIYTNHCIRSTCCQVLSEAGIQNRHIISISGHKSELSLRHYTNQTNDKQKCDLNKILTESLPQQPSSPQRQPISCPAVEYQDSATQPFSSTSQPQTSATSSRENTSAMSDESCSAAVHVHTCCQSTDKQIHFTDAE</sequence>
<feature type="compositionally biased region" description="Low complexity" evidence="2">
    <location>
        <begin position="645"/>
        <end position="662"/>
    </location>
</feature>
<dbReference type="SMART" id="SM00349">
    <property type="entry name" value="KRAB"/>
    <property type="match status" value="1"/>
</dbReference>
<keyword evidence="1" id="KW-0233">DNA recombination</keyword>